<name>A0ABR1NTF7_DIAER</name>
<gene>
    <name evidence="2" type="ORF">SLS63_011704</name>
</gene>
<dbReference type="Proteomes" id="UP001430848">
    <property type="component" value="Unassembled WGS sequence"/>
</dbReference>
<dbReference type="PANTHER" id="PTHR24148">
    <property type="entry name" value="ANKYRIN REPEAT DOMAIN-CONTAINING PROTEIN 39 HOMOLOG-RELATED"/>
    <property type="match status" value="1"/>
</dbReference>
<dbReference type="EMBL" id="JAKNSF020000115">
    <property type="protein sequence ID" value="KAK7714582.1"/>
    <property type="molecule type" value="Genomic_DNA"/>
</dbReference>
<sequence>MGLRDDSPEVRPYDYPKLRGDHDIRLFEIYPDGGSGYYDGHFGRVKGRIIHSNLLWGPSYDAISYTWADEKGDSEATEKVYIMNEGSKIYVTRNCVRVLTQLRHQKKRRLVWIDAICIDQHSDLDRTHQVSLMSRIYMSANKVIAYTGEATQESDRLFDWMNSVHPKDLVLPTNSGWAGMLDADGREWGPGKEQLVAGLEYFWYRLGVLGYSLSFRSSQLWSVVFGSGPGQAPDGHAASLPDQQVLDAAAEYFSRRWFQRVWVLQEVSLPDVRSVVIMCGSKSTSAMRALHSLSLLPSDSLGALALGRFYLMLRKKIMRPEKSHLLDVLIETRDRHCSDPRDKIFGVISIARGLDEGRFPELVADYDLSTAQVYARYSRFFIEQHGLPFFWSLIKSSPVVPNLPSWSADWSVPWPNYNVVRGRHLPATSRKTDRLDPTVSFENDFDGEDLLKVSRRFAISQRDTISSS</sequence>
<evidence type="ECO:0000313" key="2">
    <source>
        <dbReference type="EMBL" id="KAK7714582.1"/>
    </source>
</evidence>
<reference evidence="2 3" key="1">
    <citation type="submission" date="2024-02" db="EMBL/GenBank/DDBJ databases">
        <title>De novo assembly and annotation of 12 fungi associated with fruit tree decline syndrome in Ontario, Canada.</title>
        <authorList>
            <person name="Sulman M."/>
            <person name="Ellouze W."/>
            <person name="Ilyukhin E."/>
        </authorList>
    </citation>
    <scope>NUCLEOTIDE SEQUENCE [LARGE SCALE GENOMIC DNA]</scope>
    <source>
        <strain evidence="2 3">M169</strain>
    </source>
</reference>
<evidence type="ECO:0000259" key="1">
    <source>
        <dbReference type="Pfam" id="PF06985"/>
    </source>
</evidence>
<feature type="domain" description="Heterokaryon incompatibility" evidence="1">
    <location>
        <begin position="60"/>
        <end position="266"/>
    </location>
</feature>
<dbReference type="InterPro" id="IPR052895">
    <property type="entry name" value="HetReg/Transcr_Mod"/>
</dbReference>
<dbReference type="InterPro" id="IPR010730">
    <property type="entry name" value="HET"/>
</dbReference>
<dbReference type="Pfam" id="PF06985">
    <property type="entry name" value="HET"/>
    <property type="match status" value="1"/>
</dbReference>
<dbReference type="PANTHER" id="PTHR24148:SF73">
    <property type="entry name" value="HET DOMAIN PROTEIN (AFU_ORTHOLOGUE AFUA_8G01020)"/>
    <property type="match status" value="1"/>
</dbReference>
<protein>
    <recommendedName>
        <fullName evidence="1">Heterokaryon incompatibility domain-containing protein</fullName>
    </recommendedName>
</protein>
<organism evidence="2 3">
    <name type="scientific">Diaporthe eres</name>
    <name type="common">Phomopsis oblonga</name>
    <dbReference type="NCBI Taxonomy" id="83184"/>
    <lineage>
        <taxon>Eukaryota</taxon>
        <taxon>Fungi</taxon>
        <taxon>Dikarya</taxon>
        <taxon>Ascomycota</taxon>
        <taxon>Pezizomycotina</taxon>
        <taxon>Sordariomycetes</taxon>
        <taxon>Sordariomycetidae</taxon>
        <taxon>Diaporthales</taxon>
        <taxon>Diaporthaceae</taxon>
        <taxon>Diaporthe</taxon>
        <taxon>Diaporthe eres species complex</taxon>
    </lineage>
</organism>
<keyword evidence="3" id="KW-1185">Reference proteome</keyword>
<comment type="caution">
    <text evidence="2">The sequence shown here is derived from an EMBL/GenBank/DDBJ whole genome shotgun (WGS) entry which is preliminary data.</text>
</comment>
<evidence type="ECO:0000313" key="3">
    <source>
        <dbReference type="Proteomes" id="UP001430848"/>
    </source>
</evidence>
<accession>A0ABR1NTF7</accession>
<proteinExistence type="predicted"/>